<dbReference type="Proteomes" id="UP000708576">
    <property type="component" value="Unassembled WGS sequence"/>
</dbReference>
<name>A0ABS5JVM9_9BACT</name>
<reference evidence="1 2" key="1">
    <citation type="journal article" date="2015" name="Int. J. Syst. Evol. Microbiol.">
        <title>Carboxylicivirga linearis sp. nov., isolated from a sea cucumber culture pond.</title>
        <authorList>
            <person name="Wang F.Q."/>
            <person name="Zhou Y.X."/>
            <person name="Lin X.Z."/>
            <person name="Chen G.J."/>
            <person name="Du Z.J."/>
        </authorList>
    </citation>
    <scope>NUCLEOTIDE SEQUENCE [LARGE SCALE GENOMIC DNA]</scope>
    <source>
        <strain evidence="1 2">FB218</strain>
    </source>
</reference>
<comment type="caution">
    <text evidence="1">The sequence shown here is derived from an EMBL/GenBank/DDBJ whole genome shotgun (WGS) entry which is preliminary data.</text>
</comment>
<keyword evidence="2" id="KW-1185">Reference proteome</keyword>
<proteinExistence type="predicted"/>
<dbReference type="RefSeq" id="WP_212216143.1">
    <property type="nucleotide sequence ID" value="NZ_JAGUCO010000007.1"/>
</dbReference>
<evidence type="ECO:0000313" key="2">
    <source>
        <dbReference type="Proteomes" id="UP000708576"/>
    </source>
</evidence>
<organism evidence="1 2">
    <name type="scientific">Carboxylicivirga linearis</name>
    <dbReference type="NCBI Taxonomy" id="1628157"/>
    <lineage>
        <taxon>Bacteria</taxon>
        <taxon>Pseudomonadati</taxon>
        <taxon>Bacteroidota</taxon>
        <taxon>Bacteroidia</taxon>
        <taxon>Marinilabiliales</taxon>
        <taxon>Marinilabiliaceae</taxon>
        <taxon>Carboxylicivirga</taxon>
    </lineage>
</organism>
<gene>
    <name evidence="1" type="ORF">KEM10_11465</name>
</gene>
<dbReference type="EMBL" id="JAGUCO010000007">
    <property type="protein sequence ID" value="MBS2098899.1"/>
    <property type="molecule type" value="Genomic_DNA"/>
</dbReference>
<protein>
    <submittedName>
        <fullName evidence="1">Uncharacterized protein</fullName>
    </submittedName>
</protein>
<accession>A0ABS5JVM9</accession>
<sequence length="100" mass="11681">MKMLFTTSATNYSEQIQKIFSEHNVTFYNEFEVGSIEKTKKPHRLGNWFGHGSQPLGKIAFFTMIDDDQAENLMQKLEECKREMPDCNLHAYLLNIEKGF</sequence>
<evidence type="ECO:0000313" key="1">
    <source>
        <dbReference type="EMBL" id="MBS2098899.1"/>
    </source>
</evidence>